<accession>A0ABQ9LMH9</accession>
<evidence type="ECO:0000313" key="3">
    <source>
        <dbReference type="Proteomes" id="UP001174677"/>
    </source>
</evidence>
<keyword evidence="3" id="KW-1185">Reference proteome</keyword>
<dbReference type="Proteomes" id="UP001174677">
    <property type="component" value="Chromosome 11"/>
</dbReference>
<protein>
    <submittedName>
        <fullName evidence="2">Uncharacterized protein</fullName>
    </submittedName>
</protein>
<dbReference type="PANTHER" id="PTHR46183">
    <property type="entry name" value="PROTEIN CLMP1"/>
    <property type="match status" value="1"/>
</dbReference>
<proteinExistence type="predicted"/>
<dbReference type="InterPro" id="IPR044517">
    <property type="entry name" value="PHOX1-4"/>
</dbReference>
<feature type="compositionally biased region" description="Basic and acidic residues" evidence="1">
    <location>
        <begin position="488"/>
        <end position="506"/>
    </location>
</feature>
<dbReference type="Gene3D" id="1.25.40.10">
    <property type="entry name" value="Tetratricopeptide repeat domain"/>
    <property type="match status" value="1"/>
</dbReference>
<name>A0ABQ9LMH9_HEVBR</name>
<evidence type="ECO:0000256" key="1">
    <source>
        <dbReference type="SAM" id="MobiDB-lite"/>
    </source>
</evidence>
<dbReference type="InterPro" id="IPR011990">
    <property type="entry name" value="TPR-like_helical_dom_sf"/>
</dbReference>
<feature type="compositionally biased region" description="Polar residues" evidence="1">
    <location>
        <begin position="185"/>
        <end position="197"/>
    </location>
</feature>
<feature type="region of interest" description="Disordered" evidence="1">
    <location>
        <begin position="351"/>
        <end position="370"/>
    </location>
</feature>
<dbReference type="EMBL" id="JARPOI010000011">
    <property type="protein sequence ID" value="KAJ9169187.1"/>
    <property type="molecule type" value="Genomic_DNA"/>
</dbReference>
<feature type="region of interest" description="Disordered" evidence="1">
    <location>
        <begin position="152"/>
        <end position="228"/>
    </location>
</feature>
<reference evidence="2" key="1">
    <citation type="journal article" date="2023" name="Plant Biotechnol. J.">
        <title>Chromosome-level wild Hevea brasiliensis genome provides new tools for genomic-assisted breeding and valuable loci to elevate rubber yield.</title>
        <authorList>
            <person name="Cheng H."/>
            <person name="Song X."/>
            <person name="Hu Y."/>
            <person name="Wu T."/>
            <person name="Yang Q."/>
            <person name="An Z."/>
            <person name="Feng S."/>
            <person name="Deng Z."/>
            <person name="Wu W."/>
            <person name="Zeng X."/>
            <person name="Tu M."/>
            <person name="Wang X."/>
            <person name="Huang H."/>
        </authorList>
    </citation>
    <scope>NUCLEOTIDE SEQUENCE</scope>
    <source>
        <strain evidence="2">MT/VB/25A 57/8</strain>
    </source>
</reference>
<feature type="compositionally biased region" description="Basic and acidic residues" evidence="1">
    <location>
        <begin position="591"/>
        <end position="616"/>
    </location>
</feature>
<feature type="compositionally biased region" description="Polar residues" evidence="1">
    <location>
        <begin position="16"/>
        <end position="25"/>
    </location>
</feature>
<sequence length="616" mass="67529">MGKSGGRKKKGGGGSNQASSGDIGNVSNSTNIANANGGVDFDSSIFLKRAHELKEEGNRRLQNKDYGGALEHNRAACLMQMKPIDYETPWFVRALLRRARAFAFEAIGKYDMAMQDVQVLLEAEPNHLDALEIARRLRTAMGLRGAPNAGIGPCLPARPVSKKGATPTGGLVASGGNKVEKPQANLISENGPETKTQLPKLVLKPSNGSSKPGAKLAKDSQGEESLSSSVPLKLINDNDIRLGRMPVNCTFEVLRDIDDDGDLVTIKCTAELRLAESSAYNLLPREPDADKTDTTGKLRLHIVEVSPEQEPSLLQEEEEKPLETEGNKGDESVSHSSLRESVMETDDIEIDKSEKEAPKEKIGAREDPGSRETHVGIYLDAHVDLHELGMELCSGALQETAALKFQEVVALAFFNWGNVHMCAAGKRIPLDESAGKEVQFEMPKLHLSFVLAKKIDLSDWDPTETLTLFDSAEEKMKAATEMWEKLEEQRANELKDPSASKKEELSRRKKQEGEISPEEAAEQAAVMRSQIHLFWGNILFERSQVECKLGMDGWKKNPDTAVERFRLAGASEADISMVLKNHCSDGDAVEGDEKKDKNGNADDGRESEKSKETDKV</sequence>
<dbReference type="SUPFAM" id="SSF54277">
    <property type="entry name" value="CAD &amp; PB1 domains"/>
    <property type="match status" value="1"/>
</dbReference>
<feature type="region of interest" description="Disordered" evidence="1">
    <location>
        <begin position="584"/>
        <end position="616"/>
    </location>
</feature>
<dbReference type="SUPFAM" id="SSF48452">
    <property type="entry name" value="TPR-like"/>
    <property type="match status" value="1"/>
</dbReference>
<gene>
    <name evidence="2" type="ORF">P3X46_020648</name>
</gene>
<evidence type="ECO:0000313" key="2">
    <source>
        <dbReference type="EMBL" id="KAJ9169187.1"/>
    </source>
</evidence>
<feature type="region of interest" description="Disordered" evidence="1">
    <location>
        <begin position="488"/>
        <end position="519"/>
    </location>
</feature>
<organism evidence="2 3">
    <name type="scientific">Hevea brasiliensis</name>
    <name type="common">Para rubber tree</name>
    <name type="synonym">Siphonia brasiliensis</name>
    <dbReference type="NCBI Taxonomy" id="3981"/>
    <lineage>
        <taxon>Eukaryota</taxon>
        <taxon>Viridiplantae</taxon>
        <taxon>Streptophyta</taxon>
        <taxon>Embryophyta</taxon>
        <taxon>Tracheophyta</taxon>
        <taxon>Spermatophyta</taxon>
        <taxon>Magnoliopsida</taxon>
        <taxon>eudicotyledons</taxon>
        <taxon>Gunneridae</taxon>
        <taxon>Pentapetalae</taxon>
        <taxon>rosids</taxon>
        <taxon>fabids</taxon>
        <taxon>Malpighiales</taxon>
        <taxon>Euphorbiaceae</taxon>
        <taxon>Crotonoideae</taxon>
        <taxon>Micrandreae</taxon>
        <taxon>Hevea</taxon>
    </lineage>
</organism>
<feature type="compositionally biased region" description="Basic and acidic residues" evidence="1">
    <location>
        <begin position="321"/>
        <end position="342"/>
    </location>
</feature>
<feature type="region of interest" description="Disordered" evidence="1">
    <location>
        <begin position="305"/>
        <end position="344"/>
    </location>
</feature>
<dbReference type="PANTHER" id="PTHR46183:SF8">
    <property type="entry name" value="PROTEIN CLMP1"/>
    <property type="match status" value="1"/>
</dbReference>
<comment type="caution">
    <text evidence="2">The sequence shown here is derived from an EMBL/GenBank/DDBJ whole genome shotgun (WGS) entry which is preliminary data.</text>
</comment>
<feature type="compositionally biased region" description="Basic residues" evidence="1">
    <location>
        <begin position="1"/>
        <end position="11"/>
    </location>
</feature>
<feature type="region of interest" description="Disordered" evidence="1">
    <location>
        <begin position="1"/>
        <end position="25"/>
    </location>
</feature>